<comment type="similarity">
    <text evidence="1">Belongs to the FAM154 family.</text>
</comment>
<proteinExistence type="inferred from homology"/>
<protein>
    <submittedName>
        <fullName evidence="5">Uncharacterized protein</fullName>
    </submittedName>
</protein>
<dbReference type="EMBL" id="CAUYUE010000008">
    <property type="protein sequence ID" value="CAK0783168.1"/>
    <property type="molecule type" value="Genomic_DNA"/>
</dbReference>
<dbReference type="AlphaFoldDB" id="A0AAV1I739"/>
<dbReference type="GO" id="GO:0005856">
    <property type="term" value="C:cytoskeleton"/>
    <property type="evidence" value="ECO:0007669"/>
    <property type="project" value="TreeGrafter"/>
</dbReference>
<comment type="caution">
    <text evidence="5">The sequence shown here is derived from an EMBL/GenBank/DDBJ whole genome shotgun (WGS) entry which is preliminary data.</text>
</comment>
<keyword evidence="2" id="KW-0547">Nucleotide-binding</keyword>
<dbReference type="InterPro" id="IPR033336">
    <property type="entry name" value="SAXO1/2"/>
</dbReference>
<evidence type="ECO:0000256" key="2">
    <source>
        <dbReference type="ARBA" id="ARBA00022741"/>
    </source>
</evidence>
<dbReference type="PANTHER" id="PTHR31516:SF17">
    <property type="entry name" value="STABILIZER OF AXONEMAL MICROTUBULES 2"/>
    <property type="match status" value="1"/>
</dbReference>
<dbReference type="InterPro" id="IPR029047">
    <property type="entry name" value="HSP70_peptide-bd_sf"/>
</dbReference>
<evidence type="ECO:0000313" key="5">
    <source>
        <dbReference type="EMBL" id="CAK0783168.1"/>
    </source>
</evidence>
<evidence type="ECO:0000256" key="4">
    <source>
        <dbReference type="SAM" id="MobiDB-lite"/>
    </source>
</evidence>
<evidence type="ECO:0000313" key="6">
    <source>
        <dbReference type="Proteomes" id="UP001314263"/>
    </source>
</evidence>
<keyword evidence="6" id="KW-1185">Reference proteome</keyword>
<feature type="compositionally biased region" description="Basic and acidic residues" evidence="4">
    <location>
        <begin position="120"/>
        <end position="131"/>
    </location>
</feature>
<gene>
    <name evidence="5" type="ORF">CVIRNUC_006367</name>
</gene>
<dbReference type="Pfam" id="PF00012">
    <property type="entry name" value="HSP70"/>
    <property type="match status" value="1"/>
</dbReference>
<dbReference type="GO" id="GO:0008017">
    <property type="term" value="F:microtubule binding"/>
    <property type="evidence" value="ECO:0007669"/>
    <property type="project" value="InterPro"/>
</dbReference>
<dbReference type="InterPro" id="IPR013126">
    <property type="entry name" value="Hsp_70_fam"/>
</dbReference>
<dbReference type="Gene3D" id="2.60.34.10">
    <property type="entry name" value="Substrate Binding Domain Of DNAk, Chain A, domain 1"/>
    <property type="match status" value="1"/>
</dbReference>
<organism evidence="5 6">
    <name type="scientific">Coccomyxa viridis</name>
    <dbReference type="NCBI Taxonomy" id="1274662"/>
    <lineage>
        <taxon>Eukaryota</taxon>
        <taxon>Viridiplantae</taxon>
        <taxon>Chlorophyta</taxon>
        <taxon>core chlorophytes</taxon>
        <taxon>Trebouxiophyceae</taxon>
        <taxon>Trebouxiophyceae incertae sedis</taxon>
        <taxon>Coccomyxaceae</taxon>
        <taxon>Coccomyxa</taxon>
    </lineage>
</organism>
<evidence type="ECO:0000256" key="1">
    <source>
        <dbReference type="ARBA" id="ARBA00008738"/>
    </source>
</evidence>
<dbReference type="Proteomes" id="UP001314263">
    <property type="component" value="Unassembled WGS sequence"/>
</dbReference>
<name>A0AAV1I739_9CHLO</name>
<keyword evidence="3" id="KW-0067">ATP-binding</keyword>
<sequence length="348" mass="38417">MAETGDPHYLSAVELALPSSAHEDYHPRAIQLYGKAKPFNASTTTQDVYKMWQLPERAPRPQPLPHVMQPFDATSAYHDSYPAHELQPRWRRQPELYKGPSGRFDGDSTYHELFPAHPVQERAPRAPREAYKPAGPFDGTTTSRATYTAHPIPARQVNTVEYQYQPTPFNGTTEKQESYKHWDLPERPARPPVPMRATLPFTGETTSREYFKGCQLPASRGTLGIATVGDALHKLIPATSAAPCSVKEIFTTVHPGQRDVCLMLYQGESPVASRNKLMGQFHLVGLPPAPVTFHISKDGVFTAEAVDLNSGRHHLWQESNGALIASGFHSGPISESMALPPVVQVAAA</sequence>
<dbReference type="GO" id="GO:0005524">
    <property type="term" value="F:ATP binding"/>
    <property type="evidence" value="ECO:0007669"/>
    <property type="project" value="UniProtKB-KW"/>
</dbReference>
<reference evidence="5 6" key="1">
    <citation type="submission" date="2023-10" db="EMBL/GenBank/DDBJ databases">
        <authorList>
            <person name="Maclean D."/>
            <person name="Macfadyen A."/>
        </authorList>
    </citation>
    <scope>NUCLEOTIDE SEQUENCE [LARGE SCALE GENOMIC DNA]</scope>
</reference>
<feature type="region of interest" description="Disordered" evidence="4">
    <location>
        <begin position="120"/>
        <end position="144"/>
    </location>
</feature>
<dbReference type="SUPFAM" id="SSF100920">
    <property type="entry name" value="Heat shock protein 70kD (HSP70), peptide-binding domain"/>
    <property type="match status" value="1"/>
</dbReference>
<accession>A0AAV1I739</accession>
<evidence type="ECO:0000256" key="3">
    <source>
        <dbReference type="ARBA" id="ARBA00022840"/>
    </source>
</evidence>
<dbReference type="GO" id="GO:0140662">
    <property type="term" value="F:ATP-dependent protein folding chaperone"/>
    <property type="evidence" value="ECO:0007669"/>
    <property type="project" value="InterPro"/>
</dbReference>
<dbReference type="PANTHER" id="PTHR31516">
    <property type="entry name" value="STABILIZER OF AXONEMAL MICROTUBULES 2"/>
    <property type="match status" value="1"/>
</dbReference>